<accession>A0A433UFE5</accession>
<comment type="caution">
    <text evidence="1">The sequence shown here is derived from an EMBL/GenBank/DDBJ whole genome shotgun (WGS) entry which is preliminary data.</text>
</comment>
<organism evidence="1 2">
    <name type="scientific">Trichormus variabilis SAG 1403-4b</name>
    <dbReference type="NCBI Taxonomy" id="447716"/>
    <lineage>
        <taxon>Bacteria</taxon>
        <taxon>Bacillati</taxon>
        <taxon>Cyanobacteriota</taxon>
        <taxon>Cyanophyceae</taxon>
        <taxon>Nostocales</taxon>
        <taxon>Nostocaceae</taxon>
        <taxon>Trichormus</taxon>
    </lineage>
</organism>
<gene>
    <name evidence="1" type="ORF">DSM107003_50160</name>
</gene>
<dbReference type="EMBL" id="RSCM01000027">
    <property type="protein sequence ID" value="RUS92533.1"/>
    <property type="molecule type" value="Genomic_DNA"/>
</dbReference>
<protein>
    <submittedName>
        <fullName evidence="1">Uncharacterized protein</fullName>
    </submittedName>
</protein>
<evidence type="ECO:0000313" key="1">
    <source>
        <dbReference type="EMBL" id="RUS92533.1"/>
    </source>
</evidence>
<proteinExistence type="predicted"/>
<evidence type="ECO:0000313" key="2">
    <source>
        <dbReference type="Proteomes" id="UP000276103"/>
    </source>
</evidence>
<reference evidence="1 2" key="1">
    <citation type="journal article" date="2019" name="Genome Biol. Evol.">
        <title>Day and night: Metabolic profiles and evolutionary relationships of six axenic non-marine cyanobacteria.</title>
        <authorList>
            <person name="Will S.E."/>
            <person name="Henke P."/>
            <person name="Boedeker C."/>
            <person name="Huang S."/>
            <person name="Brinkmann H."/>
            <person name="Rohde M."/>
            <person name="Jarek M."/>
            <person name="Friedl T."/>
            <person name="Seufert S."/>
            <person name="Schumacher M."/>
            <person name="Overmann J."/>
            <person name="Neumann-Schaal M."/>
            <person name="Petersen J."/>
        </authorList>
    </citation>
    <scope>NUCLEOTIDE SEQUENCE [LARGE SCALE GENOMIC DNA]</scope>
    <source>
        <strain evidence="1 2">SAG 1403-4b</strain>
    </source>
</reference>
<sequence>MPCVSNLLDFQELRNKCAAYLQPLAGAEIKNFNRQDCGLLREEIGNFIEELERQQIDYKFLDLTSAFYSVIHEFQTGVRFLPNALIAPKNNVYYTAPMVARLNRFTVNYPFVSVFFYKNTGSYELRKTSEYRDLNEFNLVLDVDPLAKSRW</sequence>
<dbReference type="OrthoDB" id="9828561at2"/>
<dbReference type="RefSeq" id="WP_127056793.1">
    <property type="nucleotide sequence ID" value="NZ_RSCM01000027.1"/>
</dbReference>
<dbReference type="Proteomes" id="UP000276103">
    <property type="component" value="Unassembled WGS sequence"/>
</dbReference>
<name>A0A433UFE5_ANAVA</name>
<keyword evidence="2" id="KW-1185">Reference proteome</keyword>
<dbReference type="AlphaFoldDB" id="A0A433UFE5"/>